<evidence type="ECO:0000256" key="1">
    <source>
        <dbReference type="SAM" id="MobiDB-lite"/>
    </source>
</evidence>
<reference evidence="3" key="1">
    <citation type="submission" date="2021-01" db="EMBL/GenBank/DDBJ databases">
        <authorList>
            <person name="Corre E."/>
            <person name="Pelletier E."/>
            <person name="Niang G."/>
            <person name="Scheremetjew M."/>
            <person name="Finn R."/>
            <person name="Kale V."/>
            <person name="Holt S."/>
            <person name="Cochrane G."/>
            <person name="Meng A."/>
            <person name="Brown T."/>
            <person name="Cohen L."/>
        </authorList>
    </citation>
    <scope>NUCLEOTIDE SEQUENCE</scope>
    <source>
        <strain evidence="3">CCMP826</strain>
    </source>
</reference>
<sequence length="410" mass="46007">MENTNNTSNSATFDIKLTHKGKSLTLSNITTKTTIAQLHNLTRQSFDISEDDTIIKLLHKGKKLEEEQQPAFATIPTKTPKIVIMSTPKTQIQTLNSKKSDPLLRGFDNETKPPSSSQKCTCCWGSSHSTQNRHYKFVRFDTVHQHAFGTRPTSTTPHAFRAMDLLQKLATDPGVVKILTDRELVVNTLGEMDPIDDRIMQKKQAEGMCLLGYNTNRGLRIDLKLRTDDLEGFREYKELVCTLIHELSHNWVGEHDALFFANYGSMRVEYLVEHLILYQRGYRVAGGRSCAEVAGVKEECSGGMEKVLDVVLRELRGETMRYGVNMMAVQPVVEARWRELNEEMGERMKEGGLTIGGGNNEKDRSVEGRRQRALAAAERRLKELKENDGTGGGGEKSNGSGSSQKMDGKR</sequence>
<evidence type="ECO:0000259" key="2">
    <source>
        <dbReference type="PROSITE" id="PS51397"/>
    </source>
</evidence>
<name>A0A7S2DXB8_9STRA</name>
<feature type="compositionally biased region" description="Basic and acidic residues" evidence="1">
    <location>
        <begin position="360"/>
        <end position="370"/>
    </location>
</feature>
<dbReference type="PANTHER" id="PTHR47795:SF1">
    <property type="entry name" value="DNA-DEPENDENT METALLOPROTEASE WSS1 HOMOLOG 2"/>
    <property type="match status" value="1"/>
</dbReference>
<feature type="compositionally biased region" description="Basic and acidic residues" evidence="1">
    <location>
        <begin position="377"/>
        <end position="388"/>
    </location>
</feature>
<feature type="domain" description="WLM" evidence="2">
    <location>
        <begin position="131"/>
        <end position="382"/>
    </location>
</feature>
<feature type="region of interest" description="Disordered" evidence="1">
    <location>
        <begin position="348"/>
        <end position="410"/>
    </location>
</feature>
<dbReference type="PROSITE" id="PS51397">
    <property type="entry name" value="WLM"/>
    <property type="match status" value="1"/>
</dbReference>
<evidence type="ECO:0000313" key="3">
    <source>
        <dbReference type="EMBL" id="CAD9466551.1"/>
    </source>
</evidence>
<dbReference type="InterPro" id="IPR013536">
    <property type="entry name" value="WLM_dom"/>
</dbReference>
<gene>
    <name evidence="3" type="ORF">HTAM1171_LOCUS368</name>
</gene>
<accession>A0A7S2DXB8</accession>
<organism evidence="3">
    <name type="scientific">Helicotheca tamesis</name>
    <dbReference type="NCBI Taxonomy" id="374047"/>
    <lineage>
        <taxon>Eukaryota</taxon>
        <taxon>Sar</taxon>
        <taxon>Stramenopiles</taxon>
        <taxon>Ochrophyta</taxon>
        <taxon>Bacillariophyta</taxon>
        <taxon>Mediophyceae</taxon>
        <taxon>Lithodesmiophycidae</taxon>
        <taxon>Lithodesmiales</taxon>
        <taxon>Lithodesmiaceae</taxon>
        <taxon>Helicotheca</taxon>
    </lineage>
</organism>
<proteinExistence type="predicted"/>
<dbReference type="PANTHER" id="PTHR47795">
    <property type="entry name" value="UBIQUITIN AND WLM DOMAIN-CONTAINING METALLOPROTEASE SPCC1442.07C"/>
    <property type="match status" value="1"/>
</dbReference>
<feature type="compositionally biased region" description="Basic and acidic residues" evidence="1">
    <location>
        <begin position="100"/>
        <end position="111"/>
    </location>
</feature>
<dbReference type="AlphaFoldDB" id="A0A7S2DXB8"/>
<dbReference type="Pfam" id="PF08325">
    <property type="entry name" value="WLM"/>
    <property type="match status" value="1"/>
</dbReference>
<protein>
    <recommendedName>
        <fullName evidence="2">WLM domain-containing protein</fullName>
    </recommendedName>
</protein>
<dbReference type="EMBL" id="HBGV01000540">
    <property type="protein sequence ID" value="CAD9466551.1"/>
    <property type="molecule type" value="Transcribed_RNA"/>
</dbReference>
<feature type="region of interest" description="Disordered" evidence="1">
    <location>
        <begin position="100"/>
        <end position="119"/>
    </location>
</feature>